<dbReference type="EMBL" id="OC857299">
    <property type="protein sequence ID" value="CAD7624987.1"/>
    <property type="molecule type" value="Genomic_DNA"/>
</dbReference>
<evidence type="ECO:0000313" key="5">
    <source>
        <dbReference type="Proteomes" id="UP000759131"/>
    </source>
</evidence>
<reference evidence="4" key="1">
    <citation type="submission" date="2020-11" db="EMBL/GenBank/DDBJ databases">
        <authorList>
            <person name="Tran Van P."/>
        </authorList>
    </citation>
    <scope>NUCLEOTIDE SEQUENCE</scope>
</reference>
<evidence type="ECO:0000256" key="2">
    <source>
        <dbReference type="ARBA" id="ARBA00038334"/>
    </source>
</evidence>
<proteinExistence type="inferred from homology"/>
<dbReference type="OrthoDB" id="408373at2759"/>
<gene>
    <name evidence="4" type="ORF">OSB1V03_LOCUS5424</name>
</gene>
<dbReference type="EMBL" id="CAJPIZ010002724">
    <property type="protein sequence ID" value="CAG2105417.1"/>
    <property type="molecule type" value="Genomic_DNA"/>
</dbReference>
<evidence type="ECO:0000313" key="4">
    <source>
        <dbReference type="EMBL" id="CAD7624987.1"/>
    </source>
</evidence>
<dbReference type="PRINTS" id="PR00412">
    <property type="entry name" value="EPOXHYDRLASE"/>
</dbReference>
<dbReference type="SUPFAM" id="SSF53474">
    <property type="entry name" value="alpha/beta-Hydrolases"/>
    <property type="match status" value="1"/>
</dbReference>
<organism evidence="4">
    <name type="scientific">Medioppia subpectinata</name>
    <dbReference type="NCBI Taxonomy" id="1979941"/>
    <lineage>
        <taxon>Eukaryota</taxon>
        <taxon>Metazoa</taxon>
        <taxon>Ecdysozoa</taxon>
        <taxon>Arthropoda</taxon>
        <taxon>Chelicerata</taxon>
        <taxon>Arachnida</taxon>
        <taxon>Acari</taxon>
        <taxon>Acariformes</taxon>
        <taxon>Sarcoptiformes</taxon>
        <taxon>Oribatida</taxon>
        <taxon>Brachypylina</taxon>
        <taxon>Oppioidea</taxon>
        <taxon>Oppiidae</taxon>
        <taxon>Medioppia</taxon>
    </lineage>
</organism>
<keyword evidence="1" id="KW-0378">Hydrolase</keyword>
<dbReference type="InterPro" id="IPR000639">
    <property type="entry name" value="Epox_hydrolase-like"/>
</dbReference>
<evidence type="ECO:0000256" key="1">
    <source>
        <dbReference type="ARBA" id="ARBA00022801"/>
    </source>
</evidence>
<dbReference type="Gene3D" id="3.40.50.1820">
    <property type="entry name" value="alpha/beta hydrolase"/>
    <property type="match status" value="1"/>
</dbReference>
<comment type="similarity">
    <text evidence="2">Belongs to the AB hydrolase superfamily. Epoxide hydrolase family.</text>
</comment>
<protein>
    <recommendedName>
        <fullName evidence="3">AB hydrolase-1 domain-containing protein</fullName>
    </recommendedName>
</protein>
<dbReference type="Proteomes" id="UP000759131">
    <property type="component" value="Unassembled WGS sequence"/>
</dbReference>
<dbReference type="InterPro" id="IPR029058">
    <property type="entry name" value="AB_hydrolase_fold"/>
</dbReference>
<keyword evidence="5" id="KW-1185">Reference proteome</keyword>
<evidence type="ECO:0000259" key="3">
    <source>
        <dbReference type="Pfam" id="PF00561"/>
    </source>
</evidence>
<dbReference type="InterPro" id="IPR000073">
    <property type="entry name" value="AB_hydrolase_1"/>
</dbReference>
<dbReference type="PANTHER" id="PTHR43329">
    <property type="entry name" value="EPOXIDE HYDROLASE"/>
    <property type="match status" value="1"/>
</dbReference>
<dbReference type="Pfam" id="PF00561">
    <property type="entry name" value="Abhydrolase_1"/>
    <property type="match status" value="1"/>
</dbReference>
<name>A0A7R9KKS1_9ACAR</name>
<dbReference type="PRINTS" id="PR00111">
    <property type="entry name" value="ABHYDROLASE"/>
</dbReference>
<accession>A0A7R9KKS1</accession>
<dbReference type="AlphaFoldDB" id="A0A7R9KKS1"/>
<feature type="domain" description="AB hydrolase-1" evidence="3">
    <location>
        <begin position="1"/>
        <end position="182"/>
    </location>
</feature>
<dbReference type="GO" id="GO:0004301">
    <property type="term" value="F:epoxide hydrolase activity"/>
    <property type="evidence" value="ECO:0007669"/>
    <property type="project" value="UniProtKB-ARBA"/>
</dbReference>
<sequence>MLFIHGFPEFWYSWRHQMNEFEKDYHVIAVDNRGYGDTDKPRGIRNYTVDKIVDDSKHLLEALGKRDIVLVAHDWGGAIAWRFAAKYPSLLDKLIIINSPHPLMTRIALRGWAQFIASWYMHFYSLPWLPEFALRANDYYIFDYAMQTWDNKPLLPSDQLEAYKYQFQKNGFTAPLNWYRAVIRRYPINNPKSTNDKYLTTPLAAAHNYVNDLTVKYIDNCSHWTQMEHPILVNQYMREYLDARK</sequence>